<organism evidence="3 4">
    <name type="scientific">Streptomyces phaeofaciens</name>
    <dbReference type="NCBI Taxonomy" id="68254"/>
    <lineage>
        <taxon>Bacteria</taxon>
        <taxon>Bacillati</taxon>
        <taxon>Actinomycetota</taxon>
        <taxon>Actinomycetes</taxon>
        <taxon>Kitasatosporales</taxon>
        <taxon>Streptomycetaceae</taxon>
        <taxon>Streptomyces</taxon>
    </lineage>
</organism>
<keyword evidence="4" id="KW-1185">Reference proteome</keyword>
<reference evidence="3" key="2">
    <citation type="submission" date="2020-09" db="EMBL/GenBank/DDBJ databases">
        <authorList>
            <person name="Sun Q."/>
            <person name="Ohkuma M."/>
        </authorList>
    </citation>
    <scope>NUCLEOTIDE SEQUENCE</scope>
    <source>
        <strain evidence="3">JCM 4125</strain>
    </source>
</reference>
<evidence type="ECO:0000259" key="2">
    <source>
        <dbReference type="PROSITE" id="PS51819"/>
    </source>
</evidence>
<protein>
    <recommendedName>
        <fullName evidence="2">VOC domain-containing protein</fullName>
    </recommendedName>
</protein>
<dbReference type="Gene3D" id="3.10.180.10">
    <property type="entry name" value="2,3-Dihydroxybiphenyl 1,2-Dioxygenase, domain 1"/>
    <property type="match status" value="2"/>
</dbReference>
<dbReference type="Proteomes" id="UP000646776">
    <property type="component" value="Unassembled WGS sequence"/>
</dbReference>
<evidence type="ECO:0000256" key="1">
    <source>
        <dbReference type="SAM" id="MobiDB-lite"/>
    </source>
</evidence>
<dbReference type="Pfam" id="PF18029">
    <property type="entry name" value="Glyoxalase_6"/>
    <property type="match status" value="1"/>
</dbReference>
<comment type="caution">
    <text evidence="3">The sequence shown here is derived from an EMBL/GenBank/DDBJ whole genome shotgun (WGS) entry which is preliminary data.</text>
</comment>
<dbReference type="CDD" id="cd07247">
    <property type="entry name" value="SgaA_N_like"/>
    <property type="match status" value="2"/>
</dbReference>
<feature type="region of interest" description="Disordered" evidence="1">
    <location>
        <begin position="40"/>
        <end position="65"/>
    </location>
</feature>
<dbReference type="InterPro" id="IPR029068">
    <property type="entry name" value="Glyas_Bleomycin-R_OHBP_Dase"/>
</dbReference>
<evidence type="ECO:0000313" key="4">
    <source>
        <dbReference type="Proteomes" id="UP000646776"/>
    </source>
</evidence>
<dbReference type="InterPro" id="IPR052164">
    <property type="entry name" value="Anthracycline_SecMetBiosynth"/>
</dbReference>
<sequence length="340" mass="35948">MAPILAHGVAPTSMSGYSARPDSLDHEAYGFEHMPYRRSTYGDNRASTDENPHQASFEGGSETATTRAEEKVTMTEARGPAGPGGAAHARYAPGTPCWVSLMVHGLTATQDFYRELFGWEFQPGPEQLGPYVRALLDGREVAGIGQLPPDRHLPVAWTPYLASDDVDSTAETVRLCGGTIGVGPLDAADAGRLAIGSDPAGAVFGVWQAAAHLGTDVTGVPGTPAWNELLTFETAGVTKFYETVFGYEREAVVSPDFDYVTLHLAGRPVAGIHGVGNALPRDRGPHWMTYFEVADTDAALTLVTGLGGRVLAPAHDSAHGRVATVADPEGARFALIQGPR</sequence>
<dbReference type="PANTHER" id="PTHR33993:SF10">
    <property type="entry name" value="CONSERVED PROTEIN"/>
    <property type="match status" value="1"/>
</dbReference>
<evidence type="ECO:0000313" key="3">
    <source>
        <dbReference type="EMBL" id="GGT73529.1"/>
    </source>
</evidence>
<dbReference type="InterPro" id="IPR041581">
    <property type="entry name" value="Glyoxalase_6"/>
</dbReference>
<dbReference type="InterPro" id="IPR037523">
    <property type="entry name" value="VOC_core"/>
</dbReference>
<accession>A0A918HJX1</accession>
<feature type="domain" description="VOC" evidence="2">
    <location>
        <begin position="95"/>
        <end position="209"/>
    </location>
</feature>
<dbReference type="AlphaFoldDB" id="A0A918HJX1"/>
<proteinExistence type="predicted"/>
<name>A0A918HJX1_9ACTN</name>
<gene>
    <name evidence="3" type="ORF">GCM10010226_59410</name>
</gene>
<dbReference type="PANTHER" id="PTHR33993">
    <property type="entry name" value="GLYOXALASE-RELATED"/>
    <property type="match status" value="1"/>
</dbReference>
<reference evidence="3" key="1">
    <citation type="journal article" date="2014" name="Int. J. Syst. Evol. Microbiol.">
        <title>Complete genome sequence of Corynebacterium casei LMG S-19264T (=DSM 44701T), isolated from a smear-ripened cheese.</title>
        <authorList>
            <consortium name="US DOE Joint Genome Institute (JGI-PGF)"/>
            <person name="Walter F."/>
            <person name="Albersmeier A."/>
            <person name="Kalinowski J."/>
            <person name="Ruckert C."/>
        </authorList>
    </citation>
    <scope>NUCLEOTIDE SEQUENCE</scope>
    <source>
        <strain evidence="3">JCM 4125</strain>
    </source>
</reference>
<dbReference type="SUPFAM" id="SSF54593">
    <property type="entry name" value="Glyoxalase/Bleomycin resistance protein/Dihydroxybiphenyl dioxygenase"/>
    <property type="match status" value="2"/>
</dbReference>
<dbReference type="PROSITE" id="PS51819">
    <property type="entry name" value="VOC"/>
    <property type="match status" value="2"/>
</dbReference>
<dbReference type="EMBL" id="BMSA01000020">
    <property type="protein sequence ID" value="GGT73529.1"/>
    <property type="molecule type" value="Genomic_DNA"/>
</dbReference>
<feature type="domain" description="VOC" evidence="2">
    <location>
        <begin position="223"/>
        <end position="338"/>
    </location>
</feature>